<keyword evidence="4" id="KW-0694">RNA-binding</keyword>
<dbReference type="Proteomes" id="UP000229098">
    <property type="component" value="Unassembled WGS sequence"/>
</dbReference>
<evidence type="ECO:0000256" key="3">
    <source>
        <dbReference type="ARBA" id="ARBA00022801"/>
    </source>
</evidence>
<dbReference type="EC" id="3.1.1.29" evidence="1 7"/>
<dbReference type="Gene3D" id="3.40.50.1470">
    <property type="entry name" value="Peptidyl-tRNA hydrolase"/>
    <property type="match status" value="1"/>
</dbReference>
<comment type="catalytic activity">
    <reaction evidence="7">
        <text>an N-acyl-L-alpha-aminoacyl-tRNA + H2O = an N-acyl-L-amino acid + a tRNA + H(+)</text>
        <dbReference type="Rhea" id="RHEA:54448"/>
        <dbReference type="Rhea" id="RHEA-COMP:10123"/>
        <dbReference type="Rhea" id="RHEA-COMP:13883"/>
        <dbReference type="ChEBI" id="CHEBI:15377"/>
        <dbReference type="ChEBI" id="CHEBI:15378"/>
        <dbReference type="ChEBI" id="CHEBI:59874"/>
        <dbReference type="ChEBI" id="CHEBI:78442"/>
        <dbReference type="ChEBI" id="CHEBI:138191"/>
        <dbReference type="EC" id="3.1.1.29"/>
    </reaction>
</comment>
<evidence type="ECO:0000256" key="8">
    <source>
        <dbReference type="RuleBase" id="RU004320"/>
    </source>
</evidence>
<comment type="similarity">
    <text evidence="5 8">Belongs to the PTH family.</text>
</comment>
<evidence type="ECO:0000256" key="4">
    <source>
        <dbReference type="ARBA" id="ARBA00022884"/>
    </source>
</evidence>
<dbReference type="InterPro" id="IPR001328">
    <property type="entry name" value="Pept_tRNA_hydro"/>
</dbReference>
<evidence type="ECO:0000256" key="7">
    <source>
        <dbReference type="RuleBase" id="RU000673"/>
    </source>
</evidence>
<dbReference type="PANTHER" id="PTHR17224:SF1">
    <property type="entry name" value="PEPTIDYL-TRNA HYDROLASE"/>
    <property type="match status" value="1"/>
</dbReference>
<sequence length="201" mass="21869">MNKKPIYILGLGNPGAEYADTRHNAGRAALELLAHDNNFSSFKEEKKLQALVSEGYIAKKPVLLLLPETFMNNSGRTTTALKIPSKKQITERVIVVHDDLDLPLGTVKIMFNRGTAGHKGIESIVRSLKTKEFTRIRIGIAKASDIKKSQSKAIVHKIVTGPLSPAEKTVLKKGVKKAASAVEAVLCYGLSKAMNAVHSEK</sequence>
<proteinExistence type="inferred from homology"/>
<protein>
    <recommendedName>
        <fullName evidence="6 7">Peptidyl-tRNA hydrolase</fullName>
        <ecNumber evidence="1 7">3.1.1.29</ecNumber>
    </recommendedName>
</protein>
<dbReference type="GO" id="GO:0000049">
    <property type="term" value="F:tRNA binding"/>
    <property type="evidence" value="ECO:0007669"/>
    <property type="project" value="UniProtKB-KW"/>
</dbReference>
<gene>
    <name evidence="9" type="ORF">COU90_01610</name>
</gene>
<organism evidence="9 10">
    <name type="scientific">Candidatus Ryanbacteria bacterium CG10_big_fil_rev_8_21_14_0_10_43_42</name>
    <dbReference type="NCBI Taxonomy" id="1974864"/>
    <lineage>
        <taxon>Bacteria</taxon>
        <taxon>Candidatus Ryaniibacteriota</taxon>
    </lineage>
</organism>
<dbReference type="SUPFAM" id="SSF53178">
    <property type="entry name" value="Peptidyl-tRNA hydrolase-like"/>
    <property type="match status" value="1"/>
</dbReference>
<dbReference type="GO" id="GO:0004045">
    <property type="term" value="F:peptidyl-tRNA hydrolase activity"/>
    <property type="evidence" value="ECO:0007669"/>
    <property type="project" value="UniProtKB-EC"/>
</dbReference>
<dbReference type="AlphaFoldDB" id="A0A2M8KX66"/>
<evidence type="ECO:0000256" key="2">
    <source>
        <dbReference type="ARBA" id="ARBA00022555"/>
    </source>
</evidence>
<dbReference type="InterPro" id="IPR018171">
    <property type="entry name" value="Pept_tRNA_hydro_CS"/>
</dbReference>
<dbReference type="Pfam" id="PF01195">
    <property type="entry name" value="Pept_tRNA_hydro"/>
    <property type="match status" value="1"/>
</dbReference>
<dbReference type="CDD" id="cd00462">
    <property type="entry name" value="PTH"/>
    <property type="match status" value="1"/>
</dbReference>
<keyword evidence="3 7" id="KW-0378">Hydrolase</keyword>
<comment type="caution">
    <text evidence="9">The sequence shown here is derived from an EMBL/GenBank/DDBJ whole genome shotgun (WGS) entry which is preliminary data.</text>
</comment>
<evidence type="ECO:0000313" key="9">
    <source>
        <dbReference type="EMBL" id="PJE64520.1"/>
    </source>
</evidence>
<reference evidence="10" key="1">
    <citation type="submission" date="2017-09" db="EMBL/GenBank/DDBJ databases">
        <title>Depth-based differentiation of microbial function through sediment-hosted aquifers and enrichment of novel symbionts in the deep terrestrial subsurface.</title>
        <authorList>
            <person name="Probst A.J."/>
            <person name="Ladd B."/>
            <person name="Jarett J.K."/>
            <person name="Geller-Mcgrath D.E."/>
            <person name="Sieber C.M.K."/>
            <person name="Emerson J.B."/>
            <person name="Anantharaman K."/>
            <person name="Thomas B.C."/>
            <person name="Malmstrom R."/>
            <person name="Stieglmeier M."/>
            <person name="Klingl A."/>
            <person name="Woyke T."/>
            <person name="Ryan C.M."/>
            <person name="Banfield J.F."/>
        </authorList>
    </citation>
    <scope>NUCLEOTIDE SEQUENCE [LARGE SCALE GENOMIC DNA]</scope>
</reference>
<dbReference type="PROSITE" id="PS01195">
    <property type="entry name" value="PEPT_TRNA_HYDROL_1"/>
    <property type="match status" value="1"/>
</dbReference>
<evidence type="ECO:0000256" key="6">
    <source>
        <dbReference type="ARBA" id="ARBA00050038"/>
    </source>
</evidence>
<dbReference type="PANTHER" id="PTHR17224">
    <property type="entry name" value="PEPTIDYL-TRNA HYDROLASE"/>
    <property type="match status" value="1"/>
</dbReference>
<evidence type="ECO:0000256" key="1">
    <source>
        <dbReference type="ARBA" id="ARBA00013260"/>
    </source>
</evidence>
<accession>A0A2M8KX66</accession>
<dbReference type="EMBL" id="PFEF01000005">
    <property type="protein sequence ID" value="PJE64520.1"/>
    <property type="molecule type" value="Genomic_DNA"/>
</dbReference>
<dbReference type="InterPro" id="IPR036416">
    <property type="entry name" value="Pept_tRNA_hydro_sf"/>
</dbReference>
<name>A0A2M8KX66_9BACT</name>
<keyword evidence="2" id="KW-0820">tRNA-binding</keyword>
<dbReference type="NCBIfam" id="TIGR00447">
    <property type="entry name" value="pth"/>
    <property type="match status" value="1"/>
</dbReference>
<evidence type="ECO:0000256" key="5">
    <source>
        <dbReference type="ARBA" id="ARBA00038063"/>
    </source>
</evidence>
<evidence type="ECO:0000313" key="10">
    <source>
        <dbReference type="Proteomes" id="UP000229098"/>
    </source>
</evidence>